<dbReference type="VEuPathDB" id="FungiDB:ASPSYDRAFT_85366"/>
<dbReference type="InterPro" id="IPR017853">
    <property type="entry name" value="GH"/>
</dbReference>
<keyword evidence="5" id="KW-0378">Hydrolase</keyword>
<dbReference type="STRING" id="1036612.A0A1L9U1H4"/>
<dbReference type="GeneID" id="63767591"/>
<dbReference type="Proteomes" id="UP000184356">
    <property type="component" value="Unassembled WGS sequence"/>
</dbReference>
<organism evidence="14 15">
    <name type="scientific">Aspergillus sydowii CBS 593.65</name>
    <dbReference type="NCBI Taxonomy" id="1036612"/>
    <lineage>
        <taxon>Eukaryota</taxon>
        <taxon>Fungi</taxon>
        <taxon>Dikarya</taxon>
        <taxon>Ascomycota</taxon>
        <taxon>Pezizomycotina</taxon>
        <taxon>Eurotiomycetes</taxon>
        <taxon>Eurotiomycetidae</taxon>
        <taxon>Eurotiales</taxon>
        <taxon>Aspergillaceae</taxon>
        <taxon>Aspergillus</taxon>
        <taxon>Aspergillus subgen. Nidulantes</taxon>
    </lineage>
</organism>
<keyword evidence="15" id="KW-1185">Reference proteome</keyword>
<evidence type="ECO:0000313" key="15">
    <source>
        <dbReference type="Proteomes" id="UP000184356"/>
    </source>
</evidence>
<dbReference type="RefSeq" id="XP_040709199.1">
    <property type="nucleotide sequence ID" value="XM_040851518.1"/>
</dbReference>
<dbReference type="InterPro" id="IPR036881">
    <property type="entry name" value="Glyco_hydro_3_C_sf"/>
</dbReference>
<evidence type="ECO:0000256" key="1">
    <source>
        <dbReference type="ARBA" id="ARBA00000448"/>
    </source>
</evidence>
<dbReference type="PANTHER" id="PTHR42715:SF10">
    <property type="entry name" value="BETA-GLUCOSIDASE"/>
    <property type="match status" value="1"/>
</dbReference>
<dbReference type="GO" id="GO:0030245">
    <property type="term" value="P:cellulose catabolic process"/>
    <property type="evidence" value="ECO:0007669"/>
    <property type="project" value="UniProtKB-KW"/>
</dbReference>
<keyword evidence="10" id="KW-0624">Polysaccharide degradation</keyword>
<evidence type="ECO:0000259" key="12">
    <source>
        <dbReference type="Pfam" id="PF00933"/>
    </source>
</evidence>
<dbReference type="Pfam" id="PF01915">
    <property type="entry name" value="Glyco_hydro_3_C"/>
    <property type="match status" value="1"/>
</dbReference>
<evidence type="ECO:0000256" key="4">
    <source>
        <dbReference type="ARBA" id="ARBA00012744"/>
    </source>
</evidence>
<evidence type="ECO:0000256" key="6">
    <source>
        <dbReference type="ARBA" id="ARBA00023001"/>
    </source>
</evidence>
<evidence type="ECO:0000256" key="3">
    <source>
        <dbReference type="ARBA" id="ARBA00005336"/>
    </source>
</evidence>
<evidence type="ECO:0000256" key="10">
    <source>
        <dbReference type="ARBA" id="ARBA00023326"/>
    </source>
</evidence>
<feature type="domain" description="Glycoside hydrolase family 3 N-terminal" evidence="12">
    <location>
        <begin position="103"/>
        <end position="218"/>
    </location>
</feature>
<evidence type="ECO:0000313" key="14">
    <source>
        <dbReference type="EMBL" id="OJJ65393.1"/>
    </source>
</evidence>
<evidence type="ECO:0000256" key="9">
    <source>
        <dbReference type="ARBA" id="ARBA00023295"/>
    </source>
</evidence>
<keyword evidence="9" id="KW-0326">Glycosidase</keyword>
<dbReference type="Gene3D" id="3.40.50.1700">
    <property type="entry name" value="Glycoside hydrolase family 3 C-terminal domain"/>
    <property type="match status" value="1"/>
</dbReference>
<gene>
    <name evidence="14" type="ORF">ASPSYDRAFT_85366</name>
</gene>
<dbReference type="GO" id="GO:0008422">
    <property type="term" value="F:beta-glucosidase activity"/>
    <property type="evidence" value="ECO:0007669"/>
    <property type="project" value="UniProtKB-EC"/>
</dbReference>
<dbReference type="Pfam" id="PF00933">
    <property type="entry name" value="Glyco_hydro_3"/>
    <property type="match status" value="1"/>
</dbReference>
<dbReference type="SUPFAM" id="SSF52279">
    <property type="entry name" value="Beta-D-glucan exohydrolase, C-terminal domain"/>
    <property type="match status" value="1"/>
</dbReference>
<comment type="similarity">
    <text evidence="3">Belongs to the glycosyl hydrolase 3 family.</text>
</comment>
<dbReference type="Gene3D" id="3.20.20.300">
    <property type="entry name" value="Glycoside hydrolase, family 3, N-terminal domain"/>
    <property type="match status" value="2"/>
</dbReference>
<reference evidence="15" key="1">
    <citation type="journal article" date="2017" name="Genome Biol.">
        <title>Comparative genomics reveals high biological diversity and specific adaptations in the industrially and medically important fungal genus Aspergillus.</title>
        <authorList>
            <person name="de Vries R.P."/>
            <person name="Riley R."/>
            <person name="Wiebenga A."/>
            <person name="Aguilar-Osorio G."/>
            <person name="Amillis S."/>
            <person name="Uchima C.A."/>
            <person name="Anderluh G."/>
            <person name="Asadollahi M."/>
            <person name="Askin M."/>
            <person name="Barry K."/>
            <person name="Battaglia E."/>
            <person name="Bayram O."/>
            <person name="Benocci T."/>
            <person name="Braus-Stromeyer S.A."/>
            <person name="Caldana C."/>
            <person name="Canovas D."/>
            <person name="Cerqueira G.C."/>
            <person name="Chen F."/>
            <person name="Chen W."/>
            <person name="Choi C."/>
            <person name="Clum A."/>
            <person name="Dos Santos R.A."/>
            <person name="Damasio A.R."/>
            <person name="Diallinas G."/>
            <person name="Emri T."/>
            <person name="Fekete E."/>
            <person name="Flipphi M."/>
            <person name="Freyberg S."/>
            <person name="Gallo A."/>
            <person name="Gournas C."/>
            <person name="Habgood R."/>
            <person name="Hainaut M."/>
            <person name="Harispe M.L."/>
            <person name="Henrissat B."/>
            <person name="Hilden K.S."/>
            <person name="Hope R."/>
            <person name="Hossain A."/>
            <person name="Karabika E."/>
            <person name="Karaffa L."/>
            <person name="Karanyi Z."/>
            <person name="Krasevec N."/>
            <person name="Kuo A."/>
            <person name="Kusch H."/>
            <person name="LaButti K."/>
            <person name="Lagendijk E.L."/>
            <person name="Lapidus A."/>
            <person name="Levasseur A."/>
            <person name="Lindquist E."/>
            <person name="Lipzen A."/>
            <person name="Logrieco A.F."/>
            <person name="MacCabe A."/>
            <person name="Maekelae M.R."/>
            <person name="Malavazi I."/>
            <person name="Melin P."/>
            <person name="Meyer V."/>
            <person name="Mielnichuk N."/>
            <person name="Miskei M."/>
            <person name="Molnar A.P."/>
            <person name="Mule G."/>
            <person name="Ngan C.Y."/>
            <person name="Orejas M."/>
            <person name="Orosz E."/>
            <person name="Ouedraogo J.P."/>
            <person name="Overkamp K.M."/>
            <person name="Park H.-S."/>
            <person name="Perrone G."/>
            <person name="Piumi F."/>
            <person name="Punt P.J."/>
            <person name="Ram A.F."/>
            <person name="Ramon A."/>
            <person name="Rauscher S."/>
            <person name="Record E."/>
            <person name="Riano-Pachon D.M."/>
            <person name="Robert V."/>
            <person name="Roehrig J."/>
            <person name="Ruller R."/>
            <person name="Salamov A."/>
            <person name="Salih N.S."/>
            <person name="Samson R.A."/>
            <person name="Sandor E."/>
            <person name="Sanguinetti M."/>
            <person name="Schuetze T."/>
            <person name="Sepcic K."/>
            <person name="Shelest E."/>
            <person name="Sherlock G."/>
            <person name="Sophianopoulou V."/>
            <person name="Squina F.M."/>
            <person name="Sun H."/>
            <person name="Susca A."/>
            <person name="Todd R.B."/>
            <person name="Tsang A."/>
            <person name="Unkles S.E."/>
            <person name="van de Wiele N."/>
            <person name="van Rossen-Uffink D."/>
            <person name="Oliveira J.V."/>
            <person name="Vesth T.C."/>
            <person name="Visser J."/>
            <person name="Yu J.-H."/>
            <person name="Zhou M."/>
            <person name="Andersen M.R."/>
            <person name="Archer D.B."/>
            <person name="Baker S.E."/>
            <person name="Benoit I."/>
            <person name="Brakhage A.A."/>
            <person name="Braus G.H."/>
            <person name="Fischer R."/>
            <person name="Frisvad J.C."/>
            <person name="Goldman G.H."/>
            <person name="Houbraken J."/>
            <person name="Oakley B."/>
            <person name="Pocsi I."/>
            <person name="Scazzocchio C."/>
            <person name="Seiboth B."/>
            <person name="vanKuyk P.A."/>
            <person name="Wortman J."/>
            <person name="Dyer P.S."/>
            <person name="Grigoriev I.V."/>
        </authorList>
    </citation>
    <scope>NUCLEOTIDE SEQUENCE [LARGE SCALE GENOMIC DNA]</scope>
    <source>
        <strain evidence="15">CBS 593.65</strain>
    </source>
</reference>
<keyword evidence="7" id="KW-0325">Glycoprotein</keyword>
<evidence type="ECO:0000256" key="11">
    <source>
        <dbReference type="SAM" id="MobiDB-lite"/>
    </source>
</evidence>
<keyword evidence="8" id="KW-0119">Carbohydrate metabolism</keyword>
<evidence type="ECO:0000256" key="5">
    <source>
        <dbReference type="ARBA" id="ARBA00022801"/>
    </source>
</evidence>
<dbReference type="Gene3D" id="2.60.120.260">
    <property type="entry name" value="Galactose-binding domain-like"/>
    <property type="match status" value="1"/>
</dbReference>
<dbReference type="InterPro" id="IPR050288">
    <property type="entry name" value="Cellulose_deg_GH3"/>
</dbReference>
<feature type="region of interest" description="Disordered" evidence="11">
    <location>
        <begin position="467"/>
        <end position="487"/>
    </location>
</feature>
<dbReference type="EMBL" id="KV878582">
    <property type="protein sequence ID" value="OJJ65393.1"/>
    <property type="molecule type" value="Genomic_DNA"/>
</dbReference>
<dbReference type="EC" id="3.2.1.21" evidence="4"/>
<dbReference type="OrthoDB" id="47059at2759"/>
<sequence length="487" mass="53056">MCGYFLCGIRPIKYSDGPNGVRGQSIHASTKATCFPCAACVRATFNPVLALKMGQTIGRESKVKDIGLVLGPMADPVLTTLYRRQEFRGLHGRPDTVWDSSIVDEKALRELYAYSFQVLLKNARPWCIMTSYSLVNGVFMSENKDLLQGPLRKEWKFQGAIVSDIEGVYSTAPSVLAGVSLELPGPARFRAKRLLQAVKEGQVDESQVDALAADVITLASRVGMRDENAAEANIPRDETTAALLHEIAAEGIVLLKNNQNLLPILPAKALEIAVFGSPAMTPVINGGGSASLSPVHVSIPLEALEEKFGKDNMQYHAGVPIFKKIPSAPTWTMRTLRDGRPGVDCYWYNGWTVGANQVHHEVLESTRTLVIDARISELSATHCTRMGFILTPKTSGTHVFGVTACGKCVPRVDGKAILEHAGFEDCRVEYVMQPGDFEARTSLQMVAGKTPFFLCTEFNYFSAGCQSTPSTTTNSRSRFQNSSDKAG</sequence>
<accession>A0A1L9U1H4</accession>
<evidence type="ECO:0000256" key="7">
    <source>
        <dbReference type="ARBA" id="ARBA00023180"/>
    </source>
</evidence>
<protein>
    <recommendedName>
        <fullName evidence="4">beta-glucosidase</fullName>
        <ecNumber evidence="4">3.2.1.21</ecNumber>
    </recommendedName>
</protein>
<proteinExistence type="inferred from homology"/>
<dbReference type="SUPFAM" id="SSF51445">
    <property type="entry name" value="(Trans)glycosidases"/>
    <property type="match status" value="1"/>
</dbReference>
<keyword evidence="6" id="KW-0136">Cellulose degradation</keyword>
<dbReference type="InterPro" id="IPR036962">
    <property type="entry name" value="Glyco_hydro_3_N_sf"/>
</dbReference>
<feature type="compositionally biased region" description="Low complexity" evidence="11">
    <location>
        <begin position="467"/>
        <end position="478"/>
    </location>
</feature>
<dbReference type="AlphaFoldDB" id="A0A1L9U1H4"/>
<dbReference type="InterPro" id="IPR002772">
    <property type="entry name" value="Glyco_hydro_3_C"/>
</dbReference>
<feature type="domain" description="Glycoside hydrolase family 3 C-terminal" evidence="13">
    <location>
        <begin position="252"/>
        <end position="323"/>
    </location>
</feature>
<evidence type="ECO:0000256" key="8">
    <source>
        <dbReference type="ARBA" id="ARBA00023277"/>
    </source>
</evidence>
<name>A0A1L9U1H4_9EURO</name>
<evidence type="ECO:0000256" key="2">
    <source>
        <dbReference type="ARBA" id="ARBA00004987"/>
    </source>
</evidence>
<comment type="catalytic activity">
    <reaction evidence="1">
        <text>Hydrolysis of terminal, non-reducing beta-D-glucosyl residues with release of beta-D-glucose.</text>
        <dbReference type="EC" id="3.2.1.21"/>
    </reaction>
</comment>
<comment type="pathway">
    <text evidence="2">Glycan metabolism; cellulose degradation.</text>
</comment>
<dbReference type="PANTHER" id="PTHR42715">
    <property type="entry name" value="BETA-GLUCOSIDASE"/>
    <property type="match status" value="1"/>
</dbReference>
<dbReference type="InterPro" id="IPR001764">
    <property type="entry name" value="Glyco_hydro_3_N"/>
</dbReference>
<evidence type="ECO:0000259" key="13">
    <source>
        <dbReference type="Pfam" id="PF01915"/>
    </source>
</evidence>